<keyword evidence="2 6" id="KW-0812">Transmembrane</keyword>
<evidence type="ECO:0000256" key="2">
    <source>
        <dbReference type="ARBA" id="ARBA00022692"/>
    </source>
</evidence>
<dbReference type="NCBIfam" id="TIGR01352">
    <property type="entry name" value="tonB_Cterm"/>
    <property type="match status" value="1"/>
</dbReference>
<evidence type="ECO:0000256" key="6">
    <source>
        <dbReference type="SAM" id="Phobius"/>
    </source>
</evidence>
<evidence type="ECO:0000256" key="3">
    <source>
        <dbReference type="ARBA" id="ARBA00022989"/>
    </source>
</evidence>
<dbReference type="SUPFAM" id="SSF74653">
    <property type="entry name" value="TolA/TonB C-terminal domain"/>
    <property type="match status" value="1"/>
</dbReference>
<evidence type="ECO:0000256" key="1">
    <source>
        <dbReference type="ARBA" id="ARBA00004167"/>
    </source>
</evidence>
<evidence type="ECO:0000313" key="8">
    <source>
        <dbReference type="Proteomes" id="UP000460298"/>
    </source>
</evidence>
<comment type="caution">
    <text evidence="7">The sequence shown here is derived from an EMBL/GenBank/DDBJ whole genome shotgun (WGS) entry which is preliminary data.</text>
</comment>
<dbReference type="AlphaFoldDB" id="A0A833GZ96"/>
<comment type="subcellular location">
    <subcellularLocation>
        <location evidence="1">Membrane</location>
        <topology evidence="1">Single-pass membrane protein</topology>
    </subcellularLocation>
</comment>
<dbReference type="Gene3D" id="3.30.1150.10">
    <property type="match status" value="1"/>
</dbReference>
<dbReference type="EMBL" id="WBUI01000020">
    <property type="protein sequence ID" value="KAB2930496.1"/>
    <property type="molecule type" value="Genomic_DNA"/>
</dbReference>
<keyword evidence="3 6" id="KW-1133">Transmembrane helix</keyword>
<name>A0A833GZ96_9LEPT</name>
<protein>
    <submittedName>
        <fullName evidence="7">Energy transducer TonB</fullName>
    </submittedName>
</protein>
<dbReference type="Proteomes" id="UP000460298">
    <property type="component" value="Unassembled WGS sequence"/>
</dbReference>
<keyword evidence="4 6" id="KW-0472">Membrane</keyword>
<organism evidence="7 8">
    <name type="scientific">Leptonema illini</name>
    <dbReference type="NCBI Taxonomy" id="183"/>
    <lineage>
        <taxon>Bacteria</taxon>
        <taxon>Pseudomonadati</taxon>
        <taxon>Spirochaetota</taxon>
        <taxon>Spirochaetia</taxon>
        <taxon>Leptospirales</taxon>
        <taxon>Leptospiraceae</taxon>
        <taxon>Leptonema</taxon>
    </lineage>
</organism>
<dbReference type="InterPro" id="IPR006260">
    <property type="entry name" value="TonB/TolA_C"/>
</dbReference>
<reference evidence="7 8" key="1">
    <citation type="submission" date="2019-10" db="EMBL/GenBank/DDBJ databases">
        <title>Extracellular Electron Transfer in a Candidatus Methanoperedens spp. Enrichment Culture.</title>
        <authorList>
            <person name="Berger S."/>
            <person name="Rangel Shaw D."/>
            <person name="Berben T."/>
            <person name="In 'T Zandt M."/>
            <person name="Frank J."/>
            <person name="Reimann J."/>
            <person name="Jetten M.S.M."/>
            <person name="Welte C.U."/>
        </authorList>
    </citation>
    <scope>NUCLEOTIDE SEQUENCE [LARGE SCALE GENOMIC DNA]</scope>
    <source>
        <strain evidence="7">SB12</strain>
    </source>
</reference>
<accession>A0A833GZ96</accession>
<dbReference type="GO" id="GO:0016020">
    <property type="term" value="C:membrane"/>
    <property type="evidence" value="ECO:0007669"/>
    <property type="project" value="UniProtKB-SubCell"/>
</dbReference>
<feature type="compositionally biased region" description="Low complexity" evidence="5">
    <location>
        <begin position="141"/>
        <end position="153"/>
    </location>
</feature>
<feature type="region of interest" description="Disordered" evidence="5">
    <location>
        <begin position="130"/>
        <end position="196"/>
    </location>
</feature>
<feature type="transmembrane region" description="Helical" evidence="6">
    <location>
        <begin position="40"/>
        <end position="59"/>
    </location>
</feature>
<evidence type="ECO:0000256" key="4">
    <source>
        <dbReference type="ARBA" id="ARBA00023136"/>
    </source>
</evidence>
<sequence length="331" mass="36561">MRRRLNREMMTTLQKIQNSLLREIPADPDERFEERFFRSALWVGILFSSVFASVFVRQMPSLSLDMMQQTLGPDINPASSIYPVLVDQMNPTAPVPGQMRAYSDVTSGGRGGITAESGFHTMSSDDTLFVSLSGGGGEGGSSSPAGEDSSGSSQFSDPDAPGQTGLERRSANGQGGEEQSRALPGNPGNGENLPMRIPMNYRFRDDFALRWDSSPAFSIATQELAGYKYFRDMMRQIRENFAPPGLNLAWRDQAGTVVSQPIKPQIVKVLFLLDREGNVRDVRIVSSMGQVPVDEACYRVLHNQNFGPPPPEVFQHGNIFGINFLFPPVYR</sequence>
<evidence type="ECO:0000313" key="7">
    <source>
        <dbReference type="EMBL" id="KAB2930496.1"/>
    </source>
</evidence>
<proteinExistence type="predicted"/>
<evidence type="ECO:0000256" key="5">
    <source>
        <dbReference type="SAM" id="MobiDB-lite"/>
    </source>
</evidence>
<gene>
    <name evidence="7" type="ORF">F9K24_16705</name>
</gene>